<evidence type="ECO:0000313" key="2">
    <source>
        <dbReference type="Proteomes" id="UP000593568"/>
    </source>
</evidence>
<dbReference type="AlphaFoldDB" id="A0A7J9DKI5"/>
<name>A0A7J9DKI5_9ROSI</name>
<gene>
    <name evidence="1" type="ORF">Gotri_023932</name>
</gene>
<proteinExistence type="predicted"/>
<sequence length="53" mass="5742">MVFSSFATVYGQSEKIPCVEDFELKYIGISSSIGLTANLIVNFPGVLGTNVFH</sequence>
<accession>A0A7J9DKI5</accession>
<dbReference type="Proteomes" id="UP000593568">
    <property type="component" value="Unassembled WGS sequence"/>
</dbReference>
<dbReference type="EMBL" id="JABEZW010000003">
    <property type="protein sequence ID" value="MBA0761260.1"/>
    <property type="molecule type" value="Genomic_DNA"/>
</dbReference>
<organism evidence="1 2">
    <name type="scientific">Gossypium trilobum</name>
    <dbReference type="NCBI Taxonomy" id="34281"/>
    <lineage>
        <taxon>Eukaryota</taxon>
        <taxon>Viridiplantae</taxon>
        <taxon>Streptophyta</taxon>
        <taxon>Embryophyta</taxon>
        <taxon>Tracheophyta</taxon>
        <taxon>Spermatophyta</taxon>
        <taxon>Magnoliopsida</taxon>
        <taxon>eudicotyledons</taxon>
        <taxon>Gunneridae</taxon>
        <taxon>Pentapetalae</taxon>
        <taxon>rosids</taxon>
        <taxon>malvids</taxon>
        <taxon>Malvales</taxon>
        <taxon>Malvaceae</taxon>
        <taxon>Malvoideae</taxon>
        <taxon>Gossypium</taxon>
    </lineage>
</organism>
<evidence type="ECO:0000313" key="1">
    <source>
        <dbReference type="EMBL" id="MBA0761260.1"/>
    </source>
</evidence>
<protein>
    <submittedName>
        <fullName evidence="1">Uncharacterized protein</fullName>
    </submittedName>
</protein>
<keyword evidence="2" id="KW-1185">Reference proteome</keyword>
<reference evidence="1 2" key="1">
    <citation type="journal article" date="2019" name="Genome Biol. Evol.">
        <title>Insights into the evolution of the New World diploid cottons (Gossypium, subgenus Houzingenia) based on genome sequencing.</title>
        <authorList>
            <person name="Grover C.E."/>
            <person name="Arick M.A. 2nd"/>
            <person name="Thrash A."/>
            <person name="Conover J.L."/>
            <person name="Sanders W.S."/>
            <person name="Peterson D.G."/>
            <person name="Frelichowski J.E."/>
            <person name="Scheffler J.A."/>
            <person name="Scheffler B.E."/>
            <person name="Wendel J.F."/>
        </authorList>
    </citation>
    <scope>NUCLEOTIDE SEQUENCE [LARGE SCALE GENOMIC DNA]</scope>
    <source>
        <strain evidence="1">8</strain>
        <tissue evidence="1">Leaf</tissue>
    </source>
</reference>
<comment type="caution">
    <text evidence="1">The sequence shown here is derived from an EMBL/GenBank/DDBJ whole genome shotgun (WGS) entry which is preliminary data.</text>
</comment>